<dbReference type="EMBL" id="JAZHXI010000003">
    <property type="protein sequence ID" value="KAL2073215.1"/>
    <property type="molecule type" value="Genomic_DNA"/>
</dbReference>
<evidence type="ECO:0000313" key="3">
    <source>
        <dbReference type="Proteomes" id="UP001595075"/>
    </source>
</evidence>
<gene>
    <name evidence="2" type="ORF">VTL71DRAFT_10539</name>
</gene>
<protein>
    <submittedName>
        <fullName evidence="2">Uncharacterized protein</fullName>
    </submittedName>
</protein>
<comment type="caution">
    <text evidence="2">The sequence shown here is derived from an EMBL/GenBank/DDBJ whole genome shotgun (WGS) entry which is preliminary data.</text>
</comment>
<feature type="region of interest" description="Disordered" evidence="1">
    <location>
        <begin position="24"/>
        <end position="49"/>
    </location>
</feature>
<dbReference type="Proteomes" id="UP001595075">
    <property type="component" value="Unassembled WGS sequence"/>
</dbReference>
<accession>A0ABR4CTE6</accession>
<organism evidence="2 3">
    <name type="scientific">Oculimacula yallundae</name>
    <dbReference type="NCBI Taxonomy" id="86028"/>
    <lineage>
        <taxon>Eukaryota</taxon>
        <taxon>Fungi</taxon>
        <taxon>Dikarya</taxon>
        <taxon>Ascomycota</taxon>
        <taxon>Pezizomycotina</taxon>
        <taxon>Leotiomycetes</taxon>
        <taxon>Helotiales</taxon>
        <taxon>Ploettnerulaceae</taxon>
        <taxon>Oculimacula</taxon>
    </lineage>
</organism>
<name>A0ABR4CTE6_9HELO</name>
<keyword evidence="3" id="KW-1185">Reference proteome</keyword>
<feature type="compositionally biased region" description="Low complexity" evidence="1">
    <location>
        <begin position="24"/>
        <end position="35"/>
    </location>
</feature>
<feature type="compositionally biased region" description="Basic and acidic residues" evidence="1">
    <location>
        <begin position="38"/>
        <end position="48"/>
    </location>
</feature>
<sequence>MRSHTTHRNQSHLRPLQPGFELRSSFLPSSTSITSHDNSNHNHPRTEDIPSCLQFTPTSNALLAVFSKRFHFAKKSVLGGIRSPLGATNPVSTIRITTAKTTTVFEQL</sequence>
<evidence type="ECO:0000256" key="1">
    <source>
        <dbReference type="SAM" id="MobiDB-lite"/>
    </source>
</evidence>
<evidence type="ECO:0000313" key="2">
    <source>
        <dbReference type="EMBL" id="KAL2073215.1"/>
    </source>
</evidence>
<proteinExistence type="predicted"/>
<reference evidence="2 3" key="1">
    <citation type="journal article" date="2024" name="Commun. Biol.">
        <title>Comparative genomic analysis of thermophilic fungi reveals convergent evolutionary adaptations and gene losses.</title>
        <authorList>
            <person name="Steindorff A.S."/>
            <person name="Aguilar-Pontes M.V."/>
            <person name="Robinson A.J."/>
            <person name="Andreopoulos B."/>
            <person name="LaButti K."/>
            <person name="Kuo A."/>
            <person name="Mondo S."/>
            <person name="Riley R."/>
            <person name="Otillar R."/>
            <person name="Haridas S."/>
            <person name="Lipzen A."/>
            <person name="Grimwood J."/>
            <person name="Schmutz J."/>
            <person name="Clum A."/>
            <person name="Reid I.D."/>
            <person name="Moisan M.C."/>
            <person name="Butler G."/>
            <person name="Nguyen T.T.M."/>
            <person name="Dewar K."/>
            <person name="Conant G."/>
            <person name="Drula E."/>
            <person name="Henrissat B."/>
            <person name="Hansel C."/>
            <person name="Singer S."/>
            <person name="Hutchinson M.I."/>
            <person name="de Vries R.P."/>
            <person name="Natvig D.O."/>
            <person name="Powell A.J."/>
            <person name="Tsang A."/>
            <person name="Grigoriev I.V."/>
        </authorList>
    </citation>
    <scope>NUCLEOTIDE SEQUENCE [LARGE SCALE GENOMIC DNA]</scope>
    <source>
        <strain evidence="2 3">CBS 494.80</strain>
    </source>
</reference>